<dbReference type="PANTHER" id="PTHR30069">
    <property type="entry name" value="TONB-DEPENDENT OUTER MEMBRANE RECEPTOR"/>
    <property type="match status" value="1"/>
</dbReference>
<dbReference type="PANTHER" id="PTHR30069:SF42">
    <property type="entry name" value="FERRIC AEROBACTIN RECEPTOR"/>
    <property type="match status" value="1"/>
</dbReference>
<dbReference type="Gene3D" id="2.170.130.10">
    <property type="entry name" value="TonB-dependent receptor, plug domain"/>
    <property type="match status" value="1"/>
</dbReference>
<comment type="subcellular location">
    <subcellularLocation>
        <location evidence="1 8">Cell outer membrane</location>
        <topology evidence="1 8">Multi-pass membrane protein</topology>
    </subcellularLocation>
</comment>
<dbReference type="Pfam" id="PF07715">
    <property type="entry name" value="Plug"/>
    <property type="match status" value="1"/>
</dbReference>
<reference evidence="14" key="1">
    <citation type="journal article" date="2020" name="MBio">
        <title>Horizontal gene transfer to a defensive symbiont with a reduced genome amongst a multipartite beetle microbiome.</title>
        <authorList>
            <person name="Waterworth S.C."/>
            <person name="Florez L.V."/>
            <person name="Rees E.R."/>
            <person name="Hertweck C."/>
            <person name="Kaltenpoth M."/>
            <person name="Kwan J.C."/>
        </authorList>
    </citation>
    <scope>NUCLEOTIDE SEQUENCE [LARGE SCALE GENOMIC DNA]</scope>
</reference>
<evidence type="ECO:0000256" key="4">
    <source>
        <dbReference type="ARBA" id="ARBA00022692"/>
    </source>
</evidence>
<evidence type="ECO:0000259" key="11">
    <source>
        <dbReference type="Pfam" id="PF00593"/>
    </source>
</evidence>
<dbReference type="InterPro" id="IPR037066">
    <property type="entry name" value="Plug_dom_sf"/>
</dbReference>
<dbReference type="GO" id="GO:0015344">
    <property type="term" value="F:siderophore uptake transmembrane transporter activity"/>
    <property type="evidence" value="ECO:0007669"/>
    <property type="project" value="TreeGrafter"/>
</dbReference>
<keyword evidence="5 9" id="KW-0798">TonB box</keyword>
<comment type="caution">
    <text evidence="13">The sequence shown here is derived from an EMBL/GenBank/DDBJ whole genome shotgun (WGS) entry which is preliminary data.</text>
</comment>
<dbReference type="InterPro" id="IPR000531">
    <property type="entry name" value="Beta-barrel_TonB"/>
</dbReference>
<evidence type="ECO:0000256" key="5">
    <source>
        <dbReference type="ARBA" id="ARBA00023077"/>
    </source>
</evidence>
<dbReference type="SUPFAM" id="SSF56935">
    <property type="entry name" value="Porins"/>
    <property type="match status" value="1"/>
</dbReference>
<evidence type="ECO:0000256" key="10">
    <source>
        <dbReference type="SAM" id="SignalP"/>
    </source>
</evidence>
<sequence length="751" mass="81937">MKKKSIHMQLTCLSLAVCTQLYAQEPANNNDNAVSEVKSLAPIVVTATRSAKSISEIAGTVYSIDHAEIEKQANAGKSTADILGLLVPSLTPSTGTTSNYGMSMRGRVVQYMIDGVPQTGYRDGSRQLNSISPSMIERIEVVSGASSIYGSGATGGIINIITKNGGEEPLSFETKVGITSGNNFKSDAMAYEASQSISFNQDALKGTLGIGYAKRGEIQDSHGDRIGPEVAQIDRQDTETIDVNGRLTWKIADGQSLSFGGQYYNDEQDSDYGPDYGPGLAVLFGAQPSQKAIKGLQLDDQPRTKRYSFNTQYQNDDFFTQILNAESYYRNEQARWFPAVSPIVHTALPAPGSQYLVYQSDTDIDVWGARLALQKDFNLQGRKLGLTYGVDYENEQDRQDMQRYDLASFMASNGLSHKPLKRYQFGPDVETSKLGFFAQSQLDITDRIDLQAGIRYERVESDVDSSTPYSEAVVADIVPNYQAKTLNGGTVKHDATLFNIGAVYHLTDAQQVFANFSQGSNLPDIQRMLRDVPANFVVSSQTIDPIKVNNYELGWRIQGAKGLNAGITAFYNDSDKSLKFGPPNYAIEVIDTDERVYGAEANLSYPISSNWTVGGTAAYTTGQYKNTQGKWQELDAIRIAPLKGTVYSDWQFDDGIGLRIQALAIGGTDKARQDAIDSGSTRPPAEIKGFTTMDVITNAKVGPGTLGFGVYNVWNADYKSVYSQAVSAVYGAISSLPAQGRTYGLSYSLKY</sequence>
<keyword evidence="7 8" id="KW-0998">Cell outer membrane</keyword>
<evidence type="ECO:0000256" key="7">
    <source>
        <dbReference type="ARBA" id="ARBA00023237"/>
    </source>
</evidence>
<dbReference type="Proteomes" id="UP000490535">
    <property type="component" value="Unassembled WGS sequence"/>
</dbReference>
<accession>A0A833UQW0</accession>
<evidence type="ECO:0000256" key="8">
    <source>
        <dbReference type="PROSITE-ProRule" id="PRU01360"/>
    </source>
</evidence>
<evidence type="ECO:0000256" key="9">
    <source>
        <dbReference type="RuleBase" id="RU003357"/>
    </source>
</evidence>
<evidence type="ECO:0000256" key="2">
    <source>
        <dbReference type="ARBA" id="ARBA00022448"/>
    </source>
</evidence>
<dbReference type="EMBL" id="WNDP01000025">
    <property type="protein sequence ID" value="KAF1026316.1"/>
    <property type="molecule type" value="Genomic_DNA"/>
</dbReference>
<dbReference type="Pfam" id="PF00593">
    <property type="entry name" value="TonB_dep_Rec_b-barrel"/>
    <property type="match status" value="1"/>
</dbReference>
<feature type="domain" description="TonB-dependent receptor plug" evidence="12">
    <location>
        <begin position="55"/>
        <end position="157"/>
    </location>
</feature>
<dbReference type="GO" id="GO:0044718">
    <property type="term" value="P:siderophore transmembrane transport"/>
    <property type="evidence" value="ECO:0007669"/>
    <property type="project" value="TreeGrafter"/>
</dbReference>
<feature type="domain" description="TonB-dependent receptor-like beta-barrel" evidence="11">
    <location>
        <begin position="249"/>
        <end position="713"/>
    </location>
</feature>
<keyword evidence="4 8" id="KW-0812">Transmembrane</keyword>
<dbReference type="InterPro" id="IPR039426">
    <property type="entry name" value="TonB-dep_rcpt-like"/>
</dbReference>
<evidence type="ECO:0000256" key="6">
    <source>
        <dbReference type="ARBA" id="ARBA00023136"/>
    </source>
</evidence>
<feature type="chain" id="PRO_5032313985" evidence="10">
    <location>
        <begin position="24"/>
        <end position="751"/>
    </location>
</feature>
<dbReference type="GO" id="GO:0009279">
    <property type="term" value="C:cell outer membrane"/>
    <property type="evidence" value="ECO:0007669"/>
    <property type="project" value="UniProtKB-SubCell"/>
</dbReference>
<keyword evidence="10" id="KW-0732">Signal</keyword>
<evidence type="ECO:0000313" key="14">
    <source>
        <dbReference type="Proteomes" id="UP000490535"/>
    </source>
</evidence>
<keyword evidence="2 8" id="KW-0813">Transport</keyword>
<gene>
    <name evidence="13" type="primary">iutA_2</name>
    <name evidence="13" type="ORF">GAK29_01350</name>
</gene>
<dbReference type="PROSITE" id="PS52016">
    <property type="entry name" value="TONB_DEPENDENT_REC_3"/>
    <property type="match status" value="1"/>
</dbReference>
<evidence type="ECO:0000256" key="3">
    <source>
        <dbReference type="ARBA" id="ARBA00022452"/>
    </source>
</evidence>
<feature type="signal peptide" evidence="10">
    <location>
        <begin position="1"/>
        <end position="23"/>
    </location>
</feature>
<dbReference type="AlphaFoldDB" id="A0A833UQW0"/>
<name>A0A833UQW0_ACIBZ</name>
<keyword evidence="13" id="KW-0675">Receptor</keyword>
<proteinExistence type="inferred from homology"/>
<dbReference type="InterPro" id="IPR036942">
    <property type="entry name" value="Beta-barrel_TonB_sf"/>
</dbReference>
<keyword evidence="6 8" id="KW-0472">Membrane</keyword>
<evidence type="ECO:0000313" key="13">
    <source>
        <dbReference type="EMBL" id="KAF1026316.1"/>
    </source>
</evidence>
<protein>
    <submittedName>
        <fullName evidence="13">Ferric aerobactin receptor</fullName>
    </submittedName>
</protein>
<dbReference type="InterPro" id="IPR012910">
    <property type="entry name" value="Plug_dom"/>
</dbReference>
<dbReference type="CDD" id="cd01347">
    <property type="entry name" value="ligand_gated_channel"/>
    <property type="match status" value="1"/>
</dbReference>
<evidence type="ECO:0000259" key="12">
    <source>
        <dbReference type="Pfam" id="PF07715"/>
    </source>
</evidence>
<keyword evidence="3 8" id="KW-1134">Transmembrane beta strand</keyword>
<dbReference type="Gene3D" id="2.40.170.20">
    <property type="entry name" value="TonB-dependent receptor, beta-barrel domain"/>
    <property type="match status" value="1"/>
</dbReference>
<comment type="similarity">
    <text evidence="8 9">Belongs to the TonB-dependent receptor family.</text>
</comment>
<evidence type="ECO:0000256" key="1">
    <source>
        <dbReference type="ARBA" id="ARBA00004571"/>
    </source>
</evidence>
<organism evidence="13 14">
    <name type="scientific">Acinetobacter bereziniae</name>
    <name type="common">Acinetobacter genomosp. 10</name>
    <dbReference type="NCBI Taxonomy" id="106648"/>
    <lineage>
        <taxon>Bacteria</taxon>
        <taxon>Pseudomonadati</taxon>
        <taxon>Pseudomonadota</taxon>
        <taxon>Gammaproteobacteria</taxon>
        <taxon>Moraxellales</taxon>
        <taxon>Moraxellaceae</taxon>
        <taxon>Acinetobacter</taxon>
    </lineage>
</organism>